<evidence type="ECO:0000313" key="3">
    <source>
        <dbReference type="EMBL" id="QOJ78762.1"/>
    </source>
</evidence>
<dbReference type="Gene3D" id="3.30.460.10">
    <property type="entry name" value="Beta Polymerase, domain 2"/>
    <property type="match status" value="1"/>
</dbReference>
<evidence type="ECO:0000259" key="2">
    <source>
        <dbReference type="Pfam" id="PF01909"/>
    </source>
</evidence>
<organism evidence="3 4">
    <name type="scientific">Infirmifilum lucidum</name>
    <dbReference type="NCBI Taxonomy" id="2776706"/>
    <lineage>
        <taxon>Archaea</taxon>
        <taxon>Thermoproteota</taxon>
        <taxon>Thermoprotei</taxon>
        <taxon>Thermofilales</taxon>
        <taxon>Thermofilaceae</taxon>
        <taxon>Infirmifilum</taxon>
    </lineage>
</organism>
<dbReference type="InParanoid" id="A0A7L9FHE1"/>
<proteinExistence type="predicted"/>
<dbReference type="InterPro" id="IPR043519">
    <property type="entry name" value="NT_sf"/>
</dbReference>
<gene>
    <name evidence="3" type="ORF">IG193_08440</name>
</gene>
<dbReference type="GeneID" id="59149918"/>
<dbReference type="EMBL" id="CP062310">
    <property type="protein sequence ID" value="QOJ78762.1"/>
    <property type="molecule type" value="Genomic_DNA"/>
</dbReference>
<name>A0A7L9FHE1_9CREN</name>
<dbReference type="KEGG" id="thel:IG193_08440"/>
<dbReference type="GO" id="GO:0016779">
    <property type="term" value="F:nucleotidyltransferase activity"/>
    <property type="evidence" value="ECO:0007669"/>
    <property type="project" value="InterPro"/>
</dbReference>
<accession>A0A7L9FHE1</accession>
<sequence length="140" mass="14612">MSTSRGIYRLKELNPSLDVGELSVLLGSLSSGALSITVYGSAARGKYVRGLSDVDVLVVTAGEPPCRARTFGLSLGDVNVVYMSREEFCGALTLGNQIALEAVSAGVVVFGEDPKNLCGNPPEQEKSPPVGLTPTTCGRH</sequence>
<evidence type="ECO:0000256" key="1">
    <source>
        <dbReference type="SAM" id="MobiDB-lite"/>
    </source>
</evidence>
<feature type="domain" description="Polymerase nucleotidyl transferase" evidence="2">
    <location>
        <begin position="33"/>
        <end position="64"/>
    </location>
</feature>
<dbReference type="InterPro" id="IPR002934">
    <property type="entry name" value="Polymerase_NTP_transf_dom"/>
</dbReference>
<keyword evidence="4" id="KW-1185">Reference proteome</keyword>
<dbReference type="CDD" id="cd05403">
    <property type="entry name" value="NT_KNTase_like"/>
    <property type="match status" value="1"/>
</dbReference>
<dbReference type="Proteomes" id="UP000594121">
    <property type="component" value="Chromosome"/>
</dbReference>
<evidence type="ECO:0000313" key="4">
    <source>
        <dbReference type="Proteomes" id="UP000594121"/>
    </source>
</evidence>
<keyword evidence="3" id="KW-0808">Transferase</keyword>
<feature type="region of interest" description="Disordered" evidence="1">
    <location>
        <begin position="117"/>
        <end position="140"/>
    </location>
</feature>
<dbReference type="Pfam" id="PF01909">
    <property type="entry name" value="NTP_transf_2"/>
    <property type="match status" value="1"/>
</dbReference>
<dbReference type="RefSeq" id="WP_192818734.1">
    <property type="nucleotide sequence ID" value="NZ_CP062310.1"/>
</dbReference>
<dbReference type="SUPFAM" id="SSF81301">
    <property type="entry name" value="Nucleotidyltransferase"/>
    <property type="match status" value="1"/>
</dbReference>
<protein>
    <submittedName>
        <fullName evidence="3">Nucleotidyltransferase domain-containing protein</fullName>
    </submittedName>
</protein>
<reference evidence="3 4" key="1">
    <citation type="submission" date="2020-10" db="EMBL/GenBank/DDBJ databases">
        <title>Thermofilum lucidum 3507LT sp. nov. a novel member of Thermofilaceae family isolated from Chile hot spring, and proposal of description order Thermofilales.</title>
        <authorList>
            <person name="Zayulina K.S."/>
            <person name="Elcheninov A.G."/>
            <person name="Toshchakov S.V."/>
            <person name="Kublanov I.V."/>
        </authorList>
    </citation>
    <scope>NUCLEOTIDE SEQUENCE [LARGE SCALE GENOMIC DNA]</scope>
    <source>
        <strain evidence="3 4">3507LT</strain>
    </source>
</reference>
<dbReference type="AlphaFoldDB" id="A0A7L9FHE1"/>